<sequence>MPADIPWTAPPVERRNEPLVADERAMLEGWLTWQRDTLLWKCAGLTGEQLALASVEPSNLTLLGLVRHMAEVERVWFRIRSAGQDVGPLFLTPDNDDADLTDGTPASAEADFAAFRRECDLADEAAAGLPLEHTFPSPRSGKPISLRWVYVHMIEEYARHNGHADLIRERIDGSTGD</sequence>
<evidence type="ECO:0000313" key="2">
    <source>
        <dbReference type="Proteomes" id="UP001500655"/>
    </source>
</evidence>
<dbReference type="SUPFAM" id="SSF109854">
    <property type="entry name" value="DinB/YfiT-like putative metalloenzymes"/>
    <property type="match status" value="1"/>
</dbReference>
<reference evidence="2" key="1">
    <citation type="journal article" date="2019" name="Int. J. Syst. Evol. Microbiol.">
        <title>The Global Catalogue of Microorganisms (GCM) 10K type strain sequencing project: providing services to taxonomists for standard genome sequencing and annotation.</title>
        <authorList>
            <consortium name="The Broad Institute Genomics Platform"/>
            <consortium name="The Broad Institute Genome Sequencing Center for Infectious Disease"/>
            <person name="Wu L."/>
            <person name="Ma J."/>
        </authorList>
    </citation>
    <scope>NUCLEOTIDE SEQUENCE [LARGE SCALE GENOMIC DNA]</scope>
    <source>
        <strain evidence="2">JCM 13249</strain>
    </source>
</reference>
<comment type="caution">
    <text evidence="1">The sequence shown here is derived from an EMBL/GenBank/DDBJ whole genome shotgun (WGS) entry which is preliminary data.</text>
</comment>
<dbReference type="Gene3D" id="1.20.120.450">
    <property type="entry name" value="dinb family like domain"/>
    <property type="match status" value="1"/>
</dbReference>
<keyword evidence="2" id="KW-1185">Reference proteome</keyword>
<gene>
    <name evidence="1" type="ORF">GCM10009681_31700</name>
</gene>
<dbReference type="InterPro" id="IPR034660">
    <property type="entry name" value="DinB/YfiT-like"/>
</dbReference>
<name>A0ABP4WMI1_9ACTN</name>
<organism evidence="1 2">
    <name type="scientific">Luedemannella helvata</name>
    <dbReference type="NCBI Taxonomy" id="349315"/>
    <lineage>
        <taxon>Bacteria</taxon>
        <taxon>Bacillati</taxon>
        <taxon>Actinomycetota</taxon>
        <taxon>Actinomycetes</taxon>
        <taxon>Micromonosporales</taxon>
        <taxon>Micromonosporaceae</taxon>
        <taxon>Luedemannella</taxon>
    </lineage>
</organism>
<protein>
    <submittedName>
        <fullName evidence="1">DinB family protein</fullName>
    </submittedName>
</protein>
<dbReference type="InterPro" id="IPR007061">
    <property type="entry name" value="MST-like"/>
</dbReference>
<dbReference type="Proteomes" id="UP001500655">
    <property type="component" value="Unassembled WGS sequence"/>
</dbReference>
<dbReference type="Pfam" id="PF04978">
    <property type="entry name" value="MST"/>
    <property type="match status" value="1"/>
</dbReference>
<accession>A0ABP4WMI1</accession>
<proteinExistence type="predicted"/>
<evidence type="ECO:0000313" key="1">
    <source>
        <dbReference type="EMBL" id="GAA1758133.1"/>
    </source>
</evidence>
<dbReference type="EMBL" id="BAAALS010000014">
    <property type="protein sequence ID" value="GAA1758133.1"/>
    <property type="molecule type" value="Genomic_DNA"/>
</dbReference>